<organism evidence="2 3">
    <name type="scientific">Byssochlamys spectabilis</name>
    <name type="common">Paecilomyces variotii</name>
    <dbReference type="NCBI Taxonomy" id="264951"/>
    <lineage>
        <taxon>Eukaryota</taxon>
        <taxon>Fungi</taxon>
        <taxon>Dikarya</taxon>
        <taxon>Ascomycota</taxon>
        <taxon>Pezizomycotina</taxon>
        <taxon>Eurotiomycetes</taxon>
        <taxon>Eurotiomycetidae</taxon>
        <taxon>Eurotiales</taxon>
        <taxon>Thermoascaceae</taxon>
        <taxon>Paecilomyces</taxon>
    </lineage>
</organism>
<dbReference type="RefSeq" id="XP_028486648.1">
    <property type="nucleotide sequence ID" value="XM_028630288.1"/>
</dbReference>
<dbReference type="Proteomes" id="UP000283841">
    <property type="component" value="Unassembled WGS sequence"/>
</dbReference>
<dbReference type="GeneID" id="39599565"/>
<dbReference type="PANTHER" id="PTHR47129">
    <property type="entry name" value="QUINONE OXIDOREDUCTASE 2"/>
    <property type="match status" value="1"/>
</dbReference>
<name>A0A443HZ10_BYSSP</name>
<reference evidence="2 3" key="1">
    <citation type="journal article" date="2018" name="Front. Microbiol.">
        <title>Genomic and genetic insights into a cosmopolitan fungus, Paecilomyces variotii (Eurotiales).</title>
        <authorList>
            <person name="Urquhart A.S."/>
            <person name="Mondo S.J."/>
            <person name="Makela M.R."/>
            <person name="Hane J.K."/>
            <person name="Wiebenga A."/>
            <person name="He G."/>
            <person name="Mihaltcheva S."/>
            <person name="Pangilinan J."/>
            <person name="Lipzen A."/>
            <person name="Barry K."/>
            <person name="de Vries R.P."/>
            <person name="Grigoriev I.V."/>
            <person name="Idnurm A."/>
        </authorList>
    </citation>
    <scope>NUCLEOTIDE SEQUENCE [LARGE SCALE GENOMIC DNA]</scope>
    <source>
        <strain evidence="2 3">CBS 101075</strain>
    </source>
</reference>
<sequence length="316" mass="34968">MTKKIGVFPASGGLGGSIVKHILELVPASNLVFIARHPDKLAEVSAAGATVRKADYDDPSSLHRAFDGIGVLMLISYASFEYEYREKVHKIAIDSARRSGVEHIFYSSLGFGKGLSKETVAYVMKAHIATEAYLDEVAKENKNRFTYTAIREGIYSESFPIYTAWFDPKNPADEITIPHDGSGPGVAWVKRDELGEATAKLIAQYAKNPEAFPYLNKTILLSGARVLTLAETVEILGRIVGKPLRIRQISVDEYTALPQIGDRHTYKGVNLSREWTTAWEGIRRGETAVVDPLLQQILGREPEDFETTVRKLIASN</sequence>
<evidence type="ECO:0000313" key="3">
    <source>
        <dbReference type="Proteomes" id="UP000283841"/>
    </source>
</evidence>
<protein>
    <recommendedName>
        <fullName evidence="1">NmrA-like domain-containing protein</fullName>
    </recommendedName>
</protein>
<evidence type="ECO:0000259" key="1">
    <source>
        <dbReference type="Pfam" id="PF05368"/>
    </source>
</evidence>
<dbReference type="Gene3D" id="3.40.50.720">
    <property type="entry name" value="NAD(P)-binding Rossmann-like Domain"/>
    <property type="match status" value="1"/>
</dbReference>
<feature type="domain" description="NmrA-like" evidence="1">
    <location>
        <begin position="1"/>
        <end position="256"/>
    </location>
</feature>
<comment type="caution">
    <text evidence="2">The sequence shown here is derived from an EMBL/GenBank/DDBJ whole genome shotgun (WGS) entry which is preliminary data.</text>
</comment>
<gene>
    <name evidence="2" type="ORF">C8Q69DRAFT_462046</name>
</gene>
<proteinExistence type="predicted"/>
<dbReference type="InterPro" id="IPR008030">
    <property type="entry name" value="NmrA-like"/>
</dbReference>
<dbReference type="EMBL" id="RCNU01000003">
    <property type="protein sequence ID" value="RWQ97003.1"/>
    <property type="molecule type" value="Genomic_DNA"/>
</dbReference>
<dbReference type="Gene3D" id="3.90.25.10">
    <property type="entry name" value="UDP-galactose 4-epimerase, domain 1"/>
    <property type="match status" value="1"/>
</dbReference>
<dbReference type="STRING" id="264951.A0A443HZ10"/>
<dbReference type="InterPro" id="IPR052718">
    <property type="entry name" value="NmrA-type_oxidoreductase"/>
</dbReference>
<dbReference type="PANTHER" id="PTHR47129:SF1">
    <property type="entry name" value="NMRA-LIKE DOMAIN-CONTAINING PROTEIN"/>
    <property type="match status" value="1"/>
</dbReference>
<dbReference type="InterPro" id="IPR036291">
    <property type="entry name" value="NAD(P)-bd_dom_sf"/>
</dbReference>
<dbReference type="Pfam" id="PF05368">
    <property type="entry name" value="NmrA"/>
    <property type="match status" value="1"/>
</dbReference>
<dbReference type="SUPFAM" id="SSF51735">
    <property type="entry name" value="NAD(P)-binding Rossmann-fold domains"/>
    <property type="match status" value="1"/>
</dbReference>
<evidence type="ECO:0000313" key="2">
    <source>
        <dbReference type="EMBL" id="RWQ97003.1"/>
    </source>
</evidence>
<dbReference type="VEuPathDB" id="FungiDB:C8Q69DRAFT_462046"/>
<keyword evidence="3" id="KW-1185">Reference proteome</keyword>
<accession>A0A443HZ10</accession>
<dbReference type="AlphaFoldDB" id="A0A443HZ10"/>